<sequence length="344" mass="39497">MQKILISRTTVVRSSVRLAGGTANAKSRCLQWSRWRFLFFVAMKFNATNVAGGTKTLADGNQIPLLGLGTSEHTDQKEISTMVEAALKAGYRLFDTAELYKNEKELGVAFAEYLPKFGLKREDIFITTKVQIMDGKVSEWAEHSLKQSLDKLKTDYIDMFLIHAPRDRFTGKDEAYELNKKGRKELWQKMEEFKDRGVVKSIGVSNYEVYHLVELFEYAKQRPVMNQIEYSPYFTRPTLKHFCEMNNIFVQAFSSQCWDNKEIFSEDLVQKLAKKYDVAPQAILYAFGLNSGVGIIPRSGNPAHIEDNMHKVLKTKLTDDELKPLHELDKNASFCPGCQSWRYL</sequence>
<dbReference type="EMBL" id="CATQJL010000223">
    <property type="protein sequence ID" value="CAJ0599563.1"/>
    <property type="molecule type" value="Genomic_DNA"/>
</dbReference>
<evidence type="ECO:0000256" key="1">
    <source>
        <dbReference type="ARBA" id="ARBA00007905"/>
    </source>
</evidence>
<comment type="caution">
    <text evidence="8">The sequence shown here is derived from an EMBL/GenBank/DDBJ whole genome shotgun (WGS) entry which is preliminary data.</text>
</comment>
<evidence type="ECO:0000256" key="2">
    <source>
        <dbReference type="ARBA" id="ARBA00022857"/>
    </source>
</evidence>
<evidence type="ECO:0000256" key="6">
    <source>
        <dbReference type="PIRSR" id="PIRSR000097-3"/>
    </source>
</evidence>
<evidence type="ECO:0000256" key="5">
    <source>
        <dbReference type="PIRSR" id="PIRSR000097-2"/>
    </source>
</evidence>
<comment type="similarity">
    <text evidence="1">Belongs to the aldo/keto reductase family.</text>
</comment>
<dbReference type="PROSITE" id="PS00062">
    <property type="entry name" value="ALDOKETO_REDUCTASE_2"/>
    <property type="match status" value="1"/>
</dbReference>
<gene>
    <name evidence="8" type="ORF">CYNAS_LOCUS11546</name>
</gene>
<name>A0AA36GWE7_CYLNA</name>
<keyword evidence="3" id="KW-0560">Oxidoreductase</keyword>
<dbReference type="Pfam" id="PF00248">
    <property type="entry name" value="Aldo_ket_red"/>
    <property type="match status" value="1"/>
</dbReference>
<dbReference type="PROSITE" id="PS00798">
    <property type="entry name" value="ALDOKETO_REDUCTASE_1"/>
    <property type="match status" value="1"/>
</dbReference>
<keyword evidence="9" id="KW-1185">Reference proteome</keyword>
<feature type="site" description="Lowers pKa of active site Tyr" evidence="6">
    <location>
        <position position="129"/>
    </location>
</feature>
<dbReference type="PANTHER" id="PTHR43827">
    <property type="entry name" value="2,5-DIKETO-D-GLUCONIC ACID REDUCTASE"/>
    <property type="match status" value="1"/>
</dbReference>
<feature type="active site" description="Proton donor" evidence="4">
    <location>
        <position position="100"/>
    </location>
</feature>
<evidence type="ECO:0000256" key="4">
    <source>
        <dbReference type="PIRSR" id="PIRSR000097-1"/>
    </source>
</evidence>
<organism evidence="8 9">
    <name type="scientific">Cylicocyclus nassatus</name>
    <name type="common">Nematode worm</name>
    <dbReference type="NCBI Taxonomy" id="53992"/>
    <lineage>
        <taxon>Eukaryota</taxon>
        <taxon>Metazoa</taxon>
        <taxon>Ecdysozoa</taxon>
        <taxon>Nematoda</taxon>
        <taxon>Chromadorea</taxon>
        <taxon>Rhabditida</taxon>
        <taxon>Rhabditina</taxon>
        <taxon>Rhabditomorpha</taxon>
        <taxon>Strongyloidea</taxon>
        <taxon>Strongylidae</taxon>
        <taxon>Cylicocyclus</taxon>
    </lineage>
</organism>
<evidence type="ECO:0000313" key="8">
    <source>
        <dbReference type="EMBL" id="CAJ0599563.1"/>
    </source>
</evidence>
<dbReference type="PRINTS" id="PR00069">
    <property type="entry name" value="ALDKETRDTASE"/>
</dbReference>
<dbReference type="Gene3D" id="3.20.20.100">
    <property type="entry name" value="NADP-dependent oxidoreductase domain"/>
    <property type="match status" value="1"/>
</dbReference>
<protein>
    <recommendedName>
        <fullName evidence="7">NADP-dependent oxidoreductase domain-containing protein</fullName>
    </recommendedName>
</protein>
<dbReference type="InterPro" id="IPR020471">
    <property type="entry name" value="AKR"/>
</dbReference>
<dbReference type="InterPro" id="IPR023210">
    <property type="entry name" value="NADP_OxRdtase_dom"/>
</dbReference>
<proteinExistence type="inferred from homology"/>
<dbReference type="AlphaFoldDB" id="A0AA36GWE7"/>
<accession>A0AA36GWE7</accession>
<dbReference type="SUPFAM" id="SSF51430">
    <property type="entry name" value="NAD(P)-linked oxidoreductase"/>
    <property type="match status" value="1"/>
</dbReference>
<keyword evidence="2" id="KW-0521">NADP</keyword>
<dbReference type="GO" id="GO:0016616">
    <property type="term" value="F:oxidoreductase activity, acting on the CH-OH group of donors, NAD or NADP as acceptor"/>
    <property type="evidence" value="ECO:0007669"/>
    <property type="project" value="UniProtKB-ARBA"/>
</dbReference>
<evidence type="ECO:0000256" key="3">
    <source>
        <dbReference type="ARBA" id="ARBA00023002"/>
    </source>
</evidence>
<feature type="domain" description="NADP-dependent oxidoreductase" evidence="7">
    <location>
        <begin position="68"/>
        <end position="254"/>
    </location>
</feature>
<evidence type="ECO:0000313" key="9">
    <source>
        <dbReference type="Proteomes" id="UP001176961"/>
    </source>
</evidence>
<dbReference type="FunFam" id="3.20.20.100:FF:000002">
    <property type="entry name" value="2,5-diketo-D-gluconic acid reductase A"/>
    <property type="match status" value="1"/>
</dbReference>
<dbReference type="InterPro" id="IPR036812">
    <property type="entry name" value="NAD(P)_OxRdtase_dom_sf"/>
</dbReference>
<evidence type="ECO:0000259" key="7">
    <source>
        <dbReference type="Pfam" id="PF00248"/>
    </source>
</evidence>
<dbReference type="PIRSF" id="PIRSF000097">
    <property type="entry name" value="AKR"/>
    <property type="match status" value="1"/>
</dbReference>
<dbReference type="PANTHER" id="PTHR43827:SF3">
    <property type="entry name" value="NADP-DEPENDENT OXIDOREDUCTASE DOMAIN-CONTAINING PROTEIN"/>
    <property type="match status" value="1"/>
</dbReference>
<dbReference type="Proteomes" id="UP001176961">
    <property type="component" value="Unassembled WGS sequence"/>
</dbReference>
<dbReference type="CDD" id="cd19071">
    <property type="entry name" value="AKR_AKR1-5-like"/>
    <property type="match status" value="1"/>
</dbReference>
<feature type="binding site" evidence="5">
    <location>
        <position position="163"/>
    </location>
    <ligand>
        <name>substrate</name>
    </ligand>
</feature>
<dbReference type="InterPro" id="IPR018170">
    <property type="entry name" value="Aldo/ket_reductase_CS"/>
</dbReference>
<reference evidence="8" key="1">
    <citation type="submission" date="2023-07" db="EMBL/GenBank/DDBJ databases">
        <authorList>
            <consortium name="CYATHOMIX"/>
        </authorList>
    </citation>
    <scope>NUCLEOTIDE SEQUENCE</scope>
    <source>
        <strain evidence="8">N/A</strain>
    </source>
</reference>